<dbReference type="AlphaFoldDB" id="A0A2S0NJU6"/>
<dbReference type="Proteomes" id="UP000239250">
    <property type="component" value="Chromosome"/>
</dbReference>
<dbReference type="RefSeq" id="WP_303662616.1">
    <property type="nucleotide sequence ID" value="NZ_CP027019.1"/>
</dbReference>
<evidence type="ECO:0000313" key="2">
    <source>
        <dbReference type="EMBL" id="AVP49285.1"/>
    </source>
</evidence>
<accession>A0A2S0NJU6</accession>
<evidence type="ECO:0000313" key="3">
    <source>
        <dbReference type="Proteomes" id="UP000239250"/>
    </source>
</evidence>
<proteinExistence type="predicted"/>
<feature type="transmembrane region" description="Helical" evidence="1">
    <location>
        <begin position="65"/>
        <end position="88"/>
    </location>
</feature>
<organism evidence="2 3">
    <name type="scientific">Williamsoniiplasma luminosum</name>
    <dbReference type="NCBI Taxonomy" id="214888"/>
    <lineage>
        <taxon>Bacteria</taxon>
        <taxon>Bacillati</taxon>
        <taxon>Mycoplasmatota</taxon>
        <taxon>Mollicutes</taxon>
        <taxon>Entomoplasmatales</taxon>
        <taxon>Williamsoniiplasma</taxon>
    </lineage>
</organism>
<keyword evidence="1" id="KW-0812">Transmembrane</keyword>
<protein>
    <submittedName>
        <fullName evidence="2">Uncharacterized protein</fullName>
    </submittedName>
</protein>
<feature type="transmembrane region" description="Helical" evidence="1">
    <location>
        <begin position="27"/>
        <end position="50"/>
    </location>
</feature>
<name>A0A2S0NJU6_9MOLU</name>
<gene>
    <name evidence="2" type="ORF">C5T88_01665</name>
</gene>
<feature type="transmembrane region" description="Helical" evidence="1">
    <location>
        <begin position="100"/>
        <end position="124"/>
    </location>
</feature>
<dbReference type="EMBL" id="CP027019">
    <property type="protein sequence ID" value="AVP49285.1"/>
    <property type="molecule type" value="Genomic_DNA"/>
</dbReference>
<keyword evidence="1" id="KW-1133">Transmembrane helix</keyword>
<reference evidence="3" key="1">
    <citation type="submission" date="2018-02" db="EMBL/GenBank/DDBJ databases">
        <title>Firefly genomes illuminate parallel origins of bioluminescence in beetles.</title>
        <authorList>
            <person name="Fallon T.R."/>
            <person name="Lower S.E.S."/>
            <person name="Behringer M."/>
            <person name="Weng J.-K."/>
        </authorList>
    </citation>
    <scope>NUCLEOTIDE SEQUENCE [LARGE SCALE GENOMIC DNA]</scope>
</reference>
<sequence length="215" mass="24408">MNSNLFSLKNLKSNHLLADISEHQTPLLAMGIILLCASLIIIGAFIYYLFQFKQKKSETSIRSSLMIYLMIAVSLVVTILGITGIIMYTQKEVLNTGNNLLGIMIGIYAAGFITLIGLMIFIWFGINKFAISFTDESILFIGEKIDYSKILKIIKDDSKNAVYINYVQGKRSYRRQKFSLNSAFGVWIVKYSELTGHKVEDGNEDEYFKALIKRK</sequence>
<keyword evidence="1" id="KW-0472">Membrane</keyword>
<evidence type="ECO:0000256" key="1">
    <source>
        <dbReference type="SAM" id="Phobius"/>
    </source>
</evidence>